<organism evidence="2 3">
    <name type="scientific">Ceriporiopsis subvermispora (strain B)</name>
    <name type="common">White-rot fungus</name>
    <name type="synonym">Gelatoporia subvermispora</name>
    <dbReference type="NCBI Taxonomy" id="914234"/>
    <lineage>
        <taxon>Eukaryota</taxon>
        <taxon>Fungi</taxon>
        <taxon>Dikarya</taxon>
        <taxon>Basidiomycota</taxon>
        <taxon>Agaricomycotina</taxon>
        <taxon>Agaricomycetes</taxon>
        <taxon>Polyporales</taxon>
        <taxon>Gelatoporiaceae</taxon>
        <taxon>Gelatoporia</taxon>
    </lineage>
</organism>
<feature type="domain" description="HNH nuclease" evidence="1">
    <location>
        <begin position="3"/>
        <end position="84"/>
    </location>
</feature>
<reference evidence="2 3" key="1">
    <citation type="journal article" date="2012" name="Proc. Natl. Acad. Sci. U.S.A.">
        <title>Comparative genomics of Ceriporiopsis subvermispora and Phanerochaete chrysosporium provide insight into selective ligninolysis.</title>
        <authorList>
            <person name="Fernandez-Fueyo E."/>
            <person name="Ruiz-Duenas F.J."/>
            <person name="Ferreira P."/>
            <person name="Floudas D."/>
            <person name="Hibbett D.S."/>
            <person name="Canessa P."/>
            <person name="Larrondo L.F."/>
            <person name="James T.Y."/>
            <person name="Seelenfreund D."/>
            <person name="Lobos S."/>
            <person name="Polanco R."/>
            <person name="Tello M."/>
            <person name="Honda Y."/>
            <person name="Watanabe T."/>
            <person name="Watanabe T."/>
            <person name="Ryu J.S."/>
            <person name="Kubicek C.P."/>
            <person name="Schmoll M."/>
            <person name="Gaskell J."/>
            <person name="Hammel K.E."/>
            <person name="St John F.J."/>
            <person name="Vanden Wymelenberg A."/>
            <person name="Sabat G."/>
            <person name="Splinter BonDurant S."/>
            <person name="Syed K."/>
            <person name="Yadav J.S."/>
            <person name="Doddapaneni H."/>
            <person name="Subramanian V."/>
            <person name="Lavin J.L."/>
            <person name="Oguiza J.A."/>
            <person name="Perez G."/>
            <person name="Pisabarro A.G."/>
            <person name="Ramirez L."/>
            <person name="Santoyo F."/>
            <person name="Master E."/>
            <person name="Coutinho P.M."/>
            <person name="Henrissat B."/>
            <person name="Lombard V."/>
            <person name="Magnuson J.K."/>
            <person name="Kuees U."/>
            <person name="Hori C."/>
            <person name="Igarashi K."/>
            <person name="Samejima M."/>
            <person name="Held B.W."/>
            <person name="Barry K.W."/>
            <person name="LaButti K.M."/>
            <person name="Lapidus A."/>
            <person name="Lindquist E.A."/>
            <person name="Lucas S.M."/>
            <person name="Riley R."/>
            <person name="Salamov A.A."/>
            <person name="Hoffmeister D."/>
            <person name="Schwenk D."/>
            <person name="Hadar Y."/>
            <person name="Yarden O."/>
            <person name="de Vries R.P."/>
            <person name="Wiebenga A."/>
            <person name="Stenlid J."/>
            <person name="Eastwood D."/>
            <person name="Grigoriev I.V."/>
            <person name="Berka R.M."/>
            <person name="Blanchette R.A."/>
            <person name="Kersten P."/>
            <person name="Martinez A.T."/>
            <person name="Vicuna R."/>
            <person name="Cullen D."/>
        </authorList>
    </citation>
    <scope>NUCLEOTIDE SEQUENCE [LARGE SCALE GENOMIC DNA]</scope>
    <source>
        <strain evidence="2 3">B</strain>
    </source>
</reference>
<accession>M2RGN3</accession>
<dbReference type="AlphaFoldDB" id="M2RGN3"/>
<gene>
    <name evidence="2" type="ORF">CERSUDRAFT_113083</name>
</gene>
<evidence type="ECO:0000259" key="1">
    <source>
        <dbReference type="Pfam" id="PF13391"/>
    </source>
</evidence>
<dbReference type="Pfam" id="PF13391">
    <property type="entry name" value="HNH_2"/>
    <property type="match status" value="1"/>
</dbReference>
<keyword evidence="3" id="KW-1185">Reference proteome</keyword>
<proteinExistence type="predicted"/>
<name>M2RGN3_CERS8</name>
<dbReference type="InterPro" id="IPR003615">
    <property type="entry name" value="HNH_nuc"/>
</dbReference>
<evidence type="ECO:0000313" key="2">
    <source>
        <dbReference type="EMBL" id="EMD37941.1"/>
    </source>
</evidence>
<sequence>MRCCITGEPVTMAPQGESSNFVGFQATHIFPPDSSDEFFIRGYDGHIEDPALPLDESTLDSVQNGFLCDAKWHLRFVNHQIGINPDMSSQCLVRLQTLMMLPTAASSTSTLTLLFKRDRHESS</sequence>
<dbReference type="OrthoDB" id="2142759at2759"/>
<evidence type="ECO:0000313" key="3">
    <source>
        <dbReference type="Proteomes" id="UP000016930"/>
    </source>
</evidence>
<dbReference type="EMBL" id="KB445795">
    <property type="protein sequence ID" value="EMD37941.1"/>
    <property type="molecule type" value="Genomic_DNA"/>
</dbReference>
<protein>
    <recommendedName>
        <fullName evidence="1">HNH nuclease domain-containing protein</fullName>
    </recommendedName>
</protein>
<dbReference type="Proteomes" id="UP000016930">
    <property type="component" value="Unassembled WGS sequence"/>
</dbReference>
<dbReference type="HOGENOM" id="CLU_2014980_0_0_1"/>